<evidence type="ECO:0000256" key="6">
    <source>
        <dbReference type="ARBA" id="ARBA00047941"/>
    </source>
</evidence>
<dbReference type="PANTHER" id="PTHR43675:SF8">
    <property type="entry name" value="ARSENITE METHYLTRANSFERASE"/>
    <property type="match status" value="1"/>
</dbReference>
<evidence type="ECO:0000313" key="11">
    <source>
        <dbReference type="Proteomes" id="UP001209570"/>
    </source>
</evidence>
<accession>A0AAD5LU04</accession>
<dbReference type="InterPro" id="IPR025714">
    <property type="entry name" value="Methyltranfer_dom"/>
</dbReference>
<evidence type="ECO:0000256" key="8">
    <source>
        <dbReference type="ARBA" id="ARBA00048428"/>
    </source>
</evidence>
<evidence type="ECO:0000256" key="5">
    <source>
        <dbReference type="ARBA" id="ARBA00034545"/>
    </source>
</evidence>
<evidence type="ECO:0000313" key="10">
    <source>
        <dbReference type="EMBL" id="KAJ0393462.1"/>
    </source>
</evidence>
<comment type="catalytic activity">
    <reaction evidence="6">
        <text>arsenic triglutathione + [thioredoxin]-dithiol + S-adenosyl-L-methionine + 2 H2O = methylarsonous acid + [thioredoxin]-disulfide + 3 glutathione + S-adenosyl-L-homocysteine + H(+)</text>
        <dbReference type="Rhea" id="RHEA:69460"/>
        <dbReference type="Rhea" id="RHEA-COMP:10698"/>
        <dbReference type="Rhea" id="RHEA-COMP:10700"/>
        <dbReference type="ChEBI" id="CHEBI:15377"/>
        <dbReference type="ChEBI" id="CHEBI:15378"/>
        <dbReference type="ChEBI" id="CHEBI:17826"/>
        <dbReference type="ChEBI" id="CHEBI:29950"/>
        <dbReference type="ChEBI" id="CHEBI:50058"/>
        <dbReference type="ChEBI" id="CHEBI:57856"/>
        <dbReference type="ChEBI" id="CHEBI:57925"/>
        <dbReference type="ChEBI" id="CHEBI:59789"/>
        <dbReference type="ChEBI" id="CHEBI:183640"/>
        <dbReference type="EC" id="2.1.1.137"/>
    </reaction>
</comment>
<gene>
    <name evidence="10" type="ORF">P43SY_002936</name>
</gene>
<dbReference type="AlphaFoldDB" id="A0AAD5LU04"/>
<sequence>MQQHLVGCKAYARAIELKLTTDEALQAITRSSSMAGMILAAAAPNTLSSIPLEPPPGLHLMGAAGNGGEGSAGRRQLEPTTAVRSLETQQIYEAVKAYYGLRMQRSTDLILLNGCAAQYAMSNALPALVTQVMTKVPIDVLQRFSGCGMPVPLGIDGLRVLDLGCGAGRDTFIAAALVGPRGFVLGVDICPQQIEVADRSIEEFNNSIGSRQSNVRFVEGQMEYLEKVGAVSRSIDLMEYLEKVGAVSRSIDLVIANCAFNLSPMKEQVLKEVIRVLRPGGEFQFTDIFSSRRLPESVRKDDVLYSECFGGALYIEDFKRLCRQLGFGEPREISRTPLEIKSGALADMVGLATFYSITYRCFKTQNLESGEHEEDYGHVATYLGTVPGLPHGYQLDSDHFFESLRPVRVGGNTAAILKHSWLKKYFNVHGDWAVHFGTFEQPAASQPHGSADSLRSNGLQRRNVFSTLSAVSDDSYQKDDLNGHGASAIF</sequence>
<keyword evidence="11" id="KW-1185">Reference proteome</keyword>
<comment type="caution">
    <text evidence="10">The sequence shown here is derived from an EMBL/GenBank/DDBJ whole genome shotgun (WGS) entry which is preliminary data.</text>
</comment>
<dbReference type="GO" id="GO:0030791">
    <property type="term" value="F:arsenite methyltransferase activity"/>
    <property type="evidence" value="ECO:0007669"/>
    <property type="project" value="UniProtKB-EC"/>
</dbReference>
<comment type="catalytic activity">
    <reaction evidence="7">
        <text>arsenic triglutathione + 2 [thioredoxin]-dithiol + 2 S-adenosyl-L-methionine + H2O = dimethylarsinous acid + 2 [thioredoxin]-disulfide + 3 glutathione + 2 S-adenosyl-L-homocysteine + 2 H(+)</text>
        <dbReference type="Rhea" id="RHEA:69464"/>
        <dbReference type="Rhea" id="RHEA-COMP:10698"/>
        <dbReference type="Rhea" id="RHEA-COMP:10700"/>
        <dbReference type="ChEBI" id="CHEBI:15377"/>
        <dbReference type="ChEBI" id="CHEBI:15378"/>
        <dbReference type="ChEBI" id="CHEBI:23808"/>
        <dbReference type="ChEBI" id="CHEBI:29950"/>
        <dbReference type="ChEBI" id="CHEBI:50058"/>
        <dbReference type="ChEBI" id="CHEBI:57856"/>
        <dbReference type="ChEBI" id="CHEBI:57925"/>
        <dbReference type="ChEBI" id="CHEBI:59789"/>
        <dbReference type="ChEBI" id="CHEBI:183640"/>
        <dbReference type="EC" id="2.1.1.137"/>
    </reaction>
</comment>
<dbReference type="CDD" id="cd02440">
    <property type="entry name" value="AdoMet_MTases"/>
    <property type="match status" value="1"/>
</dbReference>
<dbReference type="PANTHER" id="PTHR43675">
    <property type="entry name" value="ARSENITE METHYLTRANSFERASE"/>
    <property type="match status" value="1"/>
</dbReference>
<keyword evidence="2" id="KW-0949">S-adenosyl-L-methionine</keyword>
<comment type="similarity">
    <text evidence="3">Belongs to the methyltransferase superfamily. Arsenite methyltransferase family.</text>
</comment>
<comment type="catalytic activity">
    <reaction evidence="8">
        <text>arsenic triglutathione + 3 [thioredoxin]-dithiol + 3 S-adenosyl-L-methionine = trimethylarsine + 3 [thioredoxin]-disulfide + 3 glutathione + 3 S-adenosyl-L-homocysteine + 3 H(+)</text>
        <dbReference type="Rhea" id="RHEA:69432"/>
        <dbReference type="Rhea" id="RHEA-COMP:10698"/>
        <dbReference type="Rhea" id="RHEA-COMP:10700"/>
        <dbReference type="ChEBI" id="CHEBI:15378"/>
        <dbReference type="ChEBI" id="CHEBI:27130"/>
        <dbReference type="ChEBI" id="CHEBI:29950"/>
        <dbReference type="ChEBI" id="CHEBI:50058"/>
        <dbReference type="ChEBI" id="CHEBI:57856"/>
        <dbReference type="ChEBI" id="CHEBI:57925"/>
        <dbReference type="ChEBI" id="CHEBI:59789"/>
        <dbReference type="ChEBI" id="CHEBI:183640"/>
        <dbReference type="EC" id="2.1.1.137"/>
    </reaction>
</comment>
<feature type="domain" description="Methyltransferase" evidence="9">
    <location>
        <begin position="156"/>
        <end position="323"/>
    </location>
</feature>
<dbReference type="SUPFAM" id="SSF53335">
    <property type="entry name" value="S-adenosyl-L-methionine-dependent methyltransferases"/>
    <property type="match status" value="1"/>
</dbReference>
<reference evidence="10" key="1">
    <citation type="submission" date="2021-12" db="EMBL/GenBank/DDBJ databases">
        <title>Prjna785345.</title>
        <authorList>
            <person name="Rujirawat T."/>
            <person name="Krajaejun T."/>
        </authorList>
    </citation>
    <scope>NUCLEOTIDE SEQUENCE</scope>
    <source>
        <strain evidence="10">Pi057C3</strain>
    </source>
</reference>
<proteinExistence type="inferred from homology"/>
<dbReference type="EC" id="2.1.1.137" evidence="4"/>
<evidence type="ECO:0000256" key="7">
    <source>
        <dbReference type="ARBA" id="ARBA00047943"/>
    </source>
</evidence>
<evidence type="ECO:0000256" key="4">
    <source>
        <dbReference type="ARBA" id="ARBA00034521"/>
    </source>
</evidence>
<keyword evidence="1" id="KW-0808">Transferase</keyword>
<evidence type="ECO:0000256" key="3">
    <source>
        <dbReference type="ARBA" id="ARBA00034487"/>
    </source>
</evidence>
<dbReference type="EMBL" id="JAKCXM010000491">
    <property type="protein sequence ID" value="KAJ0393462.1"/>
    <property type="molecule type" value="Genomic_DNA"/>
</dbReference>
<evidence type="ECO:0000256" key="2">
    <source>
        <dbReference type="ARBA" id="ARBA00022691"/>
    </source>
</evidence>
<dbReference type="Gene3D" id="3.40.50.150">
    <property type="entry name" value="Vaccinia Virus protein VP39"/>
    <property type="match status" value="1"/>
</dbReference>
<dbReference type="Pfam" id="PF13847">
    <property type="entry name" value="Methyltransf_31"/>
    <property type="match status" value="1"/>
</dbReference>
<dbReference type="InterPro" id="IPR029063">
    <property type="entry name" value="SAM-dependent_MTases_sf"/>
</dbReference>
<dbReference type="InterPro" id="IPR026669">
    <property type="entry name" value="Arsenite_MeTrfase-like"/>
</dbReference>
<name>A0AAD5LU04_PYTIN</name>
<organism evidence="10 11">
    <name type="scientific">Pythium insidiosum</name>
    <name type="common">Pythiosis disease agent</name>
    <dbReference type="NCBI Taxonomy" id="114742"/>
    <lineage>
        <taxon>Eukaryota</taxon>
        <taxon>Sar</taxon>
        <taxon>Stramenopiles</taxon>
        <taxon>Oomycota</taxon>
        <taxon>Peronosporomycetes</taxon>
        <taxon>Pythiales</taxon>
        <taxon>Pythiaceae</taxon>
        <taxon>Pythium</taxon>
    </lineage>
</organism>
<protein>
    <recommendedName>
        <fullName evidence="5">Arsenite methyltransferase</fullName>
        <ecNumber evidence="4">2.1.1.137</ecNumber>
    </recommendedName>
</protein>
<evidence type="ECO:0000259" key="9">
    <source>
        <dbReference type="Pfam" id="PF13847"/>
    </source>
</evidence>
<dbReference type="Proteomes" id="UP001209570">
    <property type="component" value="Unassembled WGS sequence"/>
</dbReference>
<dbReference type="Gene3D" id="3.40.5.100">
    <property type="match status" value="1"/>
</dbReference>
<evidence type="ECO:0000256" key="1">
    <source>
        <dbReference type="ARBA" id="ARBA00022679"/>
    </source>
</evidence>